<name>A0A8J3R0N1_9ACTN</name>
<dbReference type="AlphaFoldDB" id="A0A8J3R0N1"/>
<comment type="caution">
    <text evidence="1">The sequence shown here is derived from an EMBL/GenBank/DDBJ whole genome shotgun (WGS) entry which is preliminary data.</text>
</comment>
<accession>A0A8J3R0N1</accession>
<gene>
    <name evidence="1" type="ORF">Raf01_73770</name>
</gene>
<sequence>MAASPSAEDLSPQPWLDLKIGSRATAVRVVAEYEPPGVATAVATLAHGQIRGTSTIRIE</sequence>
<evidence type="ECO:0000313" key="1">
    <source>
        <dbReference type="EMBL" id="GIH19205.1"/>
    </source>
</evidence>
<evidence type="ECO:0000313" key="2">
    <source>
        <dbReference type="Proteomes" id="UP000642748"/>
    </source>
</evidence>
<reference evidence="1" key="1">
    <citation type="submission" date="2021-01" db="EMBL/GenBank/DDBJ databases">
        <title>Whole genome shotgun sequence of Rugosimonospora africana NBRC 104875.</title>
        <authorList>
            <person name="Komaki H."/>
            <person name="Tamura T."/>
        </authorList>
    </citation>
    <scope>NUCLEOTIDE SEQUENCE</scope>
    <source>
        <strain evidence="1">NBRC 104875</strain>
    </source>
</reference>
<protein>
    <submittedName>
        <fullName evidence="1">Uncharacterized protein</fullName>
    </submittedName>
</protein>
<dbReference type="Proteomes" id="UP000642748">
    <property type="component" value="Unassembled WGS sequence"/>
</dbReference>
<organism evidence="1 2">
    <name type="scientific">Rugosimonospora africana</name>
    <dbReference type="NCBI Taxonomy" id="556532"/>
    <lineage>
        <taxon>Bacteria</taxon>
        <taxon>Bacillati</taxon>
        <taxon>Actinomycetota</taxon>
        <taxon>Actinomycetes</taxon>
        <taxon>Micromonosporales</taxon>
        <taxon>Micromonosporaceae</taxon>
        <taxon>Rugosimonospora</taxon>
    </lineage>
</organism>
<keyword evidence="2" id="KW-1185">Reference proteome</keyword>
<dbReference type="EMBL" id="BONZ01000077">
    <property type="protein sequence ID" value="GIH19205.1"/>
    <property type="molecule type" value="Genomic_DNA"/>
</dbReference>
<proteinExistence type="predicted"/>